<reference evidence="4 5" key="1">
    <citation type="submission" date="2018-10" db="EMBL/GenBank/DDBJ databases">
        <authorList>
            <person name="Chen W.-M."/>
        </authorList>
    </citation>
    <scope>NUCLEOTIDE SEQUENCE [LARGE SCALE GENOMIC DNA]</scope>
    <source>
        <strain evidence="4 5">H-5</strain>
    </source>
</reference>
<comment type="caution">
    <text evidence="4">The sequence shown here is derived from an EMBL/GenBank/DDBJ whole genome shotgun (WGS) entry which is preliminary data.</text>
</comment>
<dbReference type="Proteomes" id="UP000275137">
    <property type="component" value="Unassembled WGS sequence"/>
</dbReference>
<dbReference type="RefSeq" id="WP_123237374.1">
    <property type="nucleotide sequence ID" value="NZ_RJVP01000003.1"/>
</dbReference>
<evidence type="ECO:0000256" key="3">
    <source>
        <dbReference type="SAM" id="SignalP"/>
    </source>
</evidence>
<dbReference type="PRINTS" id="PR00922">
    <property type="entry name" value="DADACBPTASE3"/>
</dbReference>
<dbReference type="InterPro" id="IPR000667">
    <property type="entry name" value="Peptidase_S13"/>
</dbReference>
<evidence type="ECO:0000256" key="1">
    <source>
        <dbReference type="ARBA" id="ARBA00006096"/>
    </source>
</evidence>
<evidence type="ECO:0000256" key="2">
    <source>
        <dbReference type="ARBA" id="ARBA00022801"/>
    </source>
</evidence>
<dbReference type="EMBL" id="RJVP01000003">
    <property type="protein sequence ID" value="ROH86310.1"/>
    <property type="molecule type" value="Genomic_DNA"/>
</dbReference>
<keyword evidence="3" id="KW-0732">Signal</keyword>
<comment type="similarity">
    <text evidence="1">Belongs to the peptidase S13 family.</text>
</comment>
<dbReference type="GO" id="GO:0000270">
    <property type="term" value="P:peptidoglycan metabolic process"/>
    <property type="evidence" value="ECO:0007669"/>
    <property type="project" value="TreeGrafter"/>
</dbReference>
<dbReference type="NCBIfam" id="TIGR00666">
    <property type="entry name" value="PBP4"/>
    <property type="match status" value="1"/>
</dbReference>
<dbReference type="EC" id="3.4.16.4" evidence="4"/>
<organism evidence="4 5">
    <name type="scientific">Pseudomethylobacillus aquaticus</name>
    <dbReference type="NCBI Taxonomy" id="2676064"/>
    <lineage>
        <taxon>Bacteria</taxon>
        <taxon>Pseudomonadati</taxon>
        <taxon>Pseudomonadota</taxon>
        <taxon>Betaproteobacteria</taxon>
        <taxon>Nitrosomonadales</taxon>
        <taxon>Methylophilaceae</taxon>
        <taxon>Pseudomethylobacillus</taxon>
    </lineage>
</organism>
<dbReference type="Pfam" id="PF02113">
    <property type="entry name" value="Peptidase_S13"/>
    <property type="match status" value="1"/>
</dbReference>
<dbReference type="SUPFAM" id="SSF56601">
    <property type="entry name" value="beta-lactamase/transpeptidase-like"/>
    <property type="match status" value="1"/>
</dbReference>
<keyword evidence="2 4" id="KW-0378">Hydrolase</keyword>
<dbReference type="InterPro" id="IPR012338">
    <property type="entry name" value="Beta-lactam/transpept-like"/>
</dbReference>
<keyword evidence="4" id="KW-0121">Carboxypeptidase</keyword>
<keyword evidence="4" id="KW-0645">Protease</keyword>
<dbReference type="Gene3D" id="3.40.710.10">
    <property type="entry name" value="DD-peptidase/beta-lactamase superfamily"/>
    <property type="match status" value="1"/>
</dbReference>
<keyword evidence="5" id="KW-1185">Reference proteome</keyword>
<evidence type="ECO:0000313" key="5">
    <source>
        <dbReference type="Proteomes" id="UP000275137"/>
    </source>
</evidence>
<gene>
    <name evidence="4" type="primary">dacB</name>
    <name evidence="4" type="ORF">ED236_07715</name>
</gene>
<protein>
    <submittedName>
        <fullName evidence="4">D-alanyl-D-alanine carboxypeptidase/D-alanyl-D-alanine-endopeptidase</fullName>
        <ecNumber evidence="4">3.4.16.4</ecNumber>
    </submittedName>
</protein>
<dbReference type="GO" id="GO:0006508">
    <property type="term" value="P:proteolysis"/>
    <property type="evidence" value="ECO:0007669"/>
    <property type="project" value="InterPro"/>
</dbReference>
<feature type="signal peptide" evidence="3">
    <location>
        <begin position="1"/>
        <end position="22"/>
    </location>
</feature>
<dbReference type="PANTHER" id="PTHR30023:SF0">
    <property type="entry name" value="PENICILLIN-SENSITIVE CARBOXYPEPTIDASE A"/>
    <property type="match status" value="1"/>
</dbReference>
<name>A0A3N0V0M3_9PROT</name>
<dbReference type="Gene3D" id="3.50.80.20">
    <property type="entry name" value="D-Ala-D-Ala carboxypeptidase C, peptidase S13"/>
    <property type="match status" value="1"/>
</dbReference>
<proteinExistence type="inferred from homology"/>
<dbReference type="AlphaFoldDB" id="A0A3N0V0M3"/>
<feature type="chain" id="PRO_5018317460" evidence="3">
    <location>
        <begin position="23"/>
        <end position="482"/>
    </location>
</feature>
<dbReference type="GO" id="GO:0009002">
    <property type="term" value="F:serine-type D-Ala-D-Ala carboxypeptidase activity"/>
    <property type="evidence" value="ECO:0007669"/>
    <property type="project" value="UniProtKB-EC"/>
</dbReference>
<evidence type="ECO:0000313" key="4">
    <source>
        <dbReference type="EMBL" id="ROH86310.1"/>
    </source>
</evidence>
<sequence>MRLSVYCLIGLLLVALSSLAHAELPAPVLRALQAEGLGADALSVYVQRVDQPAPLLAHQADIALNPASTMKLVTTYAGLELLGPAYRWRTEIYHDGVLKQGVLTGNLILKGYGDPSMRVEDLWRMLSRLRQQGVQRIDGDLLLDSSYFASTNAGPAAFDGEPYRAYNATPAALVMDLKATGIQLQADAVTQQVLLRAEPDPNSPGMTALTLTNQLKLVRSACGDWKTRLAYDVNVRSDASNARAVELVLRGDYALDCGEKWLDLSFFDEASHGYFLFRQLWQQLGGSFGGKLRVGLMPERAVKLLVNESVTLAEVVRDINKFSNNLMARQLLLTLAAEQIATPGTEANGARAVLLWLRSKGLEFPELVIENGAGLSRVERISSQHLASLLLAAYASPVMPELMSSLPILAVDGTLRKRQKDSAAYGRAHLKTGSLSNVRSIAGYVLDAKGRRWVVVCISNHAKAQQTRGAQDVLIDWLYSQP</sequence>
<dbReference type="PANTHER" id="PTHR30023">
    <property type="entry name" value="D-ALANYL-D-ALANINE CARBOXYPEPTIDASE"/>
    <property type="match status" value="1"/>
</dbReference>
<accession>A0A3N0V0M3</accession>